<name>A0ABY8SMJ1_9BURK</name>
<reference evidence="3 4" key="1">
    <citation type="submission" date="2023-05" db="EMBL/GenBank/DDBJ databases">
        <authorList>
            <person name="Yin Y."/>
            <person name="Lu Z."/>
        </authorList>
    </citation>
    <scope>NUCLEOTIDE SEQUENCE [LARGE SCALE GENOMIC DNA]</scope>
    <source>
        <strain evidence="3 4">ZM22</strain>
    </source>
</reference>
<organism evidence="3 4">
    <name type="scientific">Comamonas resistens</name>
    <dbReference type="NCBI Taxonomy" id="3046670"/>
    <lineage>
        <taxon>Bacteria</taxon>
        <taxon>Pseudomonadati</taxon>
        <taxon>Pseudomonadota</taxon>
        <taxon>Betaproteobacteria</taxon>
        <taxon>Burkholderiales</taxon>
        <taxon>Comamonadaceae</taxon>
        <taxon>Comamonas</taxon>
    </lineage>
</organism>
<proteinExistence type="predicted"/>
<protein>
    <submittedName>
        <fullName evidence="3">DUF4123 domain-containing protein</fullName>
    </submittedName>
</protein>
<keyword evidence="4" id="KW-1185">Reference proteome</keyword>
<gene>
    <name evidence="3" type="ORF">QMY55_14390</name>
</gene>
<accession>A0ABY8SMJ1</accession>
<feature type="region of interest" description="Disordered" evidence="1">
    <location>
        <begin position="312"/>
        <end position="337"/>
    </location>
</feature>
<feature type="compositionally biased region" description="Basic and acidic residues" evidence="1">
    <location>
        <begin position="312"/>
        <end position="321"/>
    </location>
</feature>
<dbReference type="Pfam" id="PF13503">
    <property type="entry name" value="DUF4123"/>
    <property type="match status" value="1"/>
</dbReference>
<feature type="domain" description="DUF4123" evidence="2">
    <location>
        <begin position="33"/>
        <end position="157"/>
    </location>
</feature>
<evidence type="ECO:0000259" key="2">
    <source>
        <dbReference type="Pfam" id="PF13503"/>
    </source>
</evidence>
<dbReference type="InterPro" id="IPR025391">
    <property type="entry name" value="DUF4123"/>
</dbReference>
<dbReference type="Proteomes" id="UP001240697">
    <property type="component" value="Chromosome"/>
</dbReference>
<dbReference type="RefSeq" id="WP_283484878.1">
    <property type="nucleotide sequence ID" value="NZ_CP125947.1"/>
</dbReference>
<sequence>MSKPLSWQEMKPARKAWAERWSKVRPQGKPLQLYLLLDAAQHRDLLAQLPQNGAEALFAFTRDSKEGKVSPWLVHLGRSGQALNKPQQRFLDAVLDVVQASPCATLLASECEQPVLIAHLRRAMDPRMPGKEGSYLAFWDPAILAALLGQSDADTQSRIEAVLSPAQGRALLGPVGHWWCWSRSGRLHEYAASDFSVPPAPLPLALSAAQVDALVQSSVPDLLIYYVNLNQVHLRDKLTPLAMHWFARQQLVYARRQGLTGTRDLLNYLCVALTVGERFDQYPSLSPILTRVKAGQLSFDKAMEEIATRVDDEKQAREPRVMTDAQGLPLTESRLPL</sequence>
<evidence type="ECO:0000256" key="1">
    <source>
        <dbReference type="SAM" id="MobiDB-lite"/>
    </source>
</evidence>
<dbReference type="EMBL" id="CP125947">
    <property type="protein sequence ID" value="WHS63721.1"/>
    <property type="molecule type" value="Genomic_DNA"/>
</dbReference>
<evidence type="ECO:0000313" key="3">
    <source>
        <dbReference type="EMBL" id="WHS63721.1"/>
    </source>
</evidence>
<evidence type="ECO:0000313" key="4">
    <source>
        <dbReference type="Proteomes" id="UP001240697"/>
    </source>
</evidence>